<comment type="subcellular location">
    <subcellularLocation>
        <location evidence="1">Golgi apparatus membrane</location>
        <topology evidence="1">Multi-pass membrane protein</topology>
    </subcellularLocation>
</comment>
<evidence type="ECO:0000256" key="5">
    <source>
        <dbReference type="ARBA" id="ARBA00022927"/>
    </source>
</evidence>
<evidence type="ECO:0000256" key="4">
    <source>
        <dbReference type="ARBA" id="ARBA00022692"/>
    </source>
</evidence>
<accession>A0A6A6Z139</accession>
<dbReference type="GO" id="GO:0034067">
    <property type="term" value="P:protein localization to Golgi apparatus"/>
    <property type="evidence" value="ECO:0007669"/>
    <property type="project" value="TreeGrafter"/>
</dbReference>
<evidence type="ECO:0000256" key="9">
    <source>
        <dbReference type="SAM" id="MobiDB-lite"/>
    </source>
</evidence>
<name>A0A6A6Z139_9PEZI</name>
<protein>
    <recommendedName>
        <fullName evidence="14">Integral membrane protein S linking to the trans Golgi network-domain-containing protein</fullName>
    </recommendedName>
</protein>
<evidence type="ECO:0000313" key="12">
    <source>
        <dbReference type="Proteomes" id="UP000504636"/>
    </source>
</evidence>
<evidence type="ECO:0000256" key="2">
    <source>
        <dbReference type="ARBA" id="ARBA00008160"/>
    </source>
</evidence>
<feature type="transmembrane region" description="Helical" evidence="10">
    <location>
        <begin position="21"/>
        <end position="48"/>
    </location>
</feature>
<dbReference type="EMBL" id="MU003694">
    <property type="protein sequence ID" value="KAF2814876.1"/>
    <property type="molecule type" value="Genomic_DNA"/>
</dbReference>
<dbReference type="GO" id="GO:0043001">
    <property type="term" value="P:Golgi to plasma membrane protein transport"/>
    <property type="evidence" value="ECO:0007669"/>
    <property type="project" value="TreeGrafter"/>
</dbReference>
<organism evidence="11">
    <name type="scientific">Mytilinidion resinicola</name>
    <dbReference type="NCBI Taxonomy" id="574789"/>
    <lineage>
        <taxon>Eukaryota</taxon>
        <taxon>Fungi</taxon>
        <taxon>Dikarya</taxon>
        <taxon>Ascomycota</taxon>
        <taxon>Pezizomycotina</taxon>
        <taxon>Dothideomycetes</taxon>
        <taxon>Pleosporomycetidae</taxon>
        <taxon>Mytilinidiales</taxon>
        <taxon>Mytilinidiaceae</taxon>
        <taxon>Mytilinidion</taxon>
    </lineage>
</organism>
<reference evidence="13" key="2">
    <citation type="submission" date="2020-04" db="EMBL/GenBank/DDBJ databases">
        <authorList>
            <consortium name="NCBI Genome Project"/>
        </authorList>
    </citation>
    <scope>NUCLEOTIDE SEQUENCE</scope>
    <source>
        <strain evidence="13">CBS 304.34</strain>
    </source>
</reference>
<evidence type="ECO:0000313" key="13">
    <source>
        <dbReference type="RefSeq" id="XP_033581840.1"/>
    </source>
</evidence>
<evidence type="ECO:0000256" key="6">
    <source>
        <dbReference type="ARBA" id="ARBA00022989"/>
    </source>
</evidence>
<dbReference type="GO" id="GO:0005829">
    <property type="term" value="C:cytosol"/>
    <property type="evidence" value="ECO:0007669"/>
    <property type="project" value="GOC"/>
</dbReference>
<keyword evidence="5" id="KW-0653">Protein transport</keyword>
<keyword evidence="12" id="KW-1185">Reference proteome</keyword>
<keyword evidence="4 10" id="KW-0812">Transmembrane</keyword>
<feature type="transmembrane region" description="Helical" evidence="10">
    <location>
        <begin position="123"/>
        <end position="144"/>
    </location>
</feature>
<evidence type="ECO:0008006" key="14">
    <source>
        <dbReference type="Google" id="ProtNLM"/>
    </source>
</evidence>
<dbReference type="GO" id="GO:0005802">
    <property type="term" value="C:trans-Golgi network"/>
    <property type="evidence" value="ECO:0007669"/>
    <property type="project" value="TreeGrafter"/>
</dbReference>
<evidence type="ECO:0000256" key="1">
    <source>
        <dbReference type="ARBA" id="ARBA00004653"/>
    </source>
</evidence>
<dbReference type="GO" id="GO:0000139">
    <property type="term" value="C:Golgi membrane"/>
    <property type="evidence" value="ECO:0007669"/>
    <property type="project" value="UniProtKB-SubCell"/>
</dbReference>
<keyword evidence="8 10" id="KW-0472">Membrane</keyword>
<comment type="similarity">
    <text evidence="2">Belongs to the SYS1 family.</text>
</comment>
<sequence>MPRRRRPPRPGALADLAPGRLLTQIVALQAAFYVSAAILILFTALVAGKEVRLDLLLSWRSLRGDTTVGWTLGLVWMLNSLISVVFILLLIARSKLVPDFTLTLHFIHLVVTSFYSHGLPRNWFWWALQAASAALMNFLGIWACQWRELRPINFGGGGGATRPRQGNAGTSANGSAAVEGPRDEEAGFGRGRGRGRGRDGAGEYEMVTMKEGEENG</sequence>
<evidence type="ECO:0000256" key="10">
    <source>
        <dbReference type="SAM" id="Phobius"/>
    </source>
</evidence>
<reference evidence="13" key="3">
    <citation type="submission" date="2025-04" db="UniProtKB">
        <authorList>
            <consortium name="RefSeq"/>
        </authorList>
    </citation>
    <scope>IDENTIFICATION</scope>
    <source>
        <strain evidence="13">CBS 304.34</strain>
    </source>
</reference>
<dbReference type="PANTHER" id="PTHR12952">
    <property type="entry name" value="SYS1"/>
    <property type="match status" value="1"/>
</dbReference>
<dbReference type="OrthoDB" id="542931at2759"/>
<feature type="transmembrane region" description="Helical" evidence="10">
    <location>
        <begin position="99"/>
        <end position="117"/>
    </location>
</feature>
<dbReference type="InterPro" id="IPR019185">
    <property type="entry name" value="Integral_membrane_SYS1-rel"/>
</dbReference>
<evidence type="ECO:0000256" key="7">
    <source>
        <dbReference type="ARBA" id="ARBA00023034"/>
    </source>
</evidence>
<keyword evidence="7" id="KW-0333">Golgi apparatus</keyword>
<dbReference type="PANTHER" id="PTHR12952:SF0">
    <property type="entry name" value="PROTEIN SYS1 HOMOLOG"/>
    <property type="match status" value="1"/>
</dbReference>
<evidence type="ECO:0000256" key="8">
    <source>
        <dbReference type="ARBA" id="ARBA00023136"/>
    </source>
</evidence>
<feature type="region of interest" description="Disordered" evidence="9">
    <location>
        <begin position="157"/>
        <end position="216"/>
    </location>
</feature>
<dbReference type="Pfam" id="PF09801">
    <property type="entry name" value="SYS1"/>
    <property type="match status" value="1"/>
</dbReference>
<dbReference type="AlphaFoldDB" id="A0A6A6Z139"/>
<proteinExistence type="inferred from homology"/>
<reference evidence="11 13" key="1">
    <citation type="journal article" date="2020" name="Stud. Mycol.">
        <title>101 Dothideomycetes genomes: a test case for predicting lifestyles and emergence of pathogens.</title>
        <authorList>
            <person name="Haridas S."/>
            <person name="Albert R."/>
            <person name="Binder M."/>
            <person name="Bloem J."/>
            <person name="Labutti K."/>
            <person name="Salamov A."/>
            <person name="Andreopoulos B."/>
            <person name="Baker S."/>
            <person name="Barry K."/>
            <person name="Bills G."/>
            <person name="Bluhm B."/>
            <person name="Cannon C."/>
            <person name="Castanera R."/>
            <person name="Culley D."/>
            <person name="Daum C."/>
            <person name="Ezra D."/>
            <person name="Gonzalez J."/>
            <person name="Henrissat B."/>
            <person name="Kuo A."/>
            <person name="Liang C."/>
            <person name="Lipzen A."/>
            <person name="Lutzoni F."/>
            <person name="Magnuson J."/>
            <person name="Mondo S."/>
            <person name="Nolan M."/>
            <person name="Ohm R."/>
            <person name="Pangilinan J."/>
            <person name="Park H.-J."/>
            <person name="Ramirez L."/>
            <person name="Alfaro M."/>
            <person name="Sun H."/>
            <person name="Tritt A."/>
            <person name="Yoshinaga Y."/>
            <person name="Zwiers L.-H."/>
            <person name="Turgeon B."/>
            <person name="Goodwin S."/>
            <person name="Spatafora J."/>
            <person name="Crous P."/>
            <person name="Grigoriev I."/>
        </authorList>
    </citation>
    <scope>NUCLEOTIDE SEQUENCE</scope>
    <source>
        <strain evidence="11 13">CBS 304.34</strain>
    </source>
</reference>
<keyword evidence="6 10" id="KW-1133">Transmembrane helix</keyword>
<feature type="compositionally biased region" description="Low complexity" evidence="9">
    <location>
        <begin position="166"/>
        <end position="177"/>
    </location>
</feature>
<dbReference type="RefSeq" id="XP_033581840.1">
    <property type="nucleotide sequence ID" value="XM_033726948.1"/>
</dbReference>
<feature type="transmembrane region" description="Helical" evidence="10">
    <location>
        <begin position="68"/>
        <end position="92"/>
    </location>
</feature>
<dbReference type="GO" id="GO:0006895">
    <property type="term" value="P:Golgi to endosome transport"/>
    <property type="evidence" value="ECO:0007669"/>
    <property type="project" value="TreeGrafter"/>
</dbReference>
<evidence type="ECO:0000313" key="11">
    <source>
        <dbReference type="EMBL" id="KAF2814876.1"/>
    </source>
</evidence>
<dbReference type="Proteomes" id="UP000504636">
    <property type="component" value="Unplaced"/>
</dbReference>
<dbReference type="GeneID" id="54467841"/>
<gene>
    <name evidence="11 13" type="ORF">BDZ99DRAFT_549092</name>
</gene>
<keyword evidence="3" id="KW-0813">Transport</keyword>
<evidence type="ECO:0000256" key="3">
    <source>
        <dbReference type="ARBA" id="ARBA00022448"/>
    </source>
</evidence>